<dbReference type="NCBIfam" id="TIGR00254">
    <property type="entry name" value="GGDEF"/>
    <property type="match status" value="1"/>
</dbReference>
<dbReference type="Gene3D" id="3.30.70.270">
    <property type="match status" value="1"/>
</dbReference>
<dbReference type="EMBL" id="BMDD01000005">
    <property type="protein sequence ID" value="GGH84648.1"/>
    <property type="molecule type" value="Genomic_DNA"/>
</dbReference>
<dbReference type="InterPro" id="IPR013656">
    <property type="entry name" value="PAS_4"/>
</dbReference>
<keyword evidence="6" id="KW-1185">Reference proteome</keyword>
<sequence length="571" mass="65446">MNLSVWYDLFLFALLSVLLVYIFFTVRITNLHKVYFVFHFFMMLWPLCQFATHIVQDVQLQFVYVSLSFVASLMLASGWLLFTLFLAGDEKRLTPKSIALLFVPAAVASLGTMINPFHLFASPTTDNYVDRSYGPLFWLTMMVIAGYFLTSLVVLLRAVRSRSSSPSLKKQIRIVLWGICALASFVVIDILLNVVLAQFLPIIPGLTSLGIFIADLFFIFVITRYKVFDLVSIAHEDIINTIPHGILVLDEDDAVVEANRALRLFIDIEVGELFDIEALLSSVRATGDSRQFLDHYKRKEQDLFQIELTSNRGGGLHFILQTSPIFDASRSPIGHILTFQDVSQERRLVQELNRQNDVLHERNRSLDRTRLELSQANRKLEEMALTDSLTGCYNRHYLTQRLTREMTANVEQRIPFSFVLFDIDFFKMINDRHGHVAGDEVLYRTAQIVKQCIRSTDILARYGGEEFILYLPCTDRKMAEKIAEQVRAAVESNRVKLDPSAEPVSVTVSLGVLSIEDFEHQYVPDNLEEYLTRLFTEVDKPLYQAKKNGRNRIEFAEISRISDNGTFEARM</sequence>
<dbReference type="InterPro" id="IPR050469">
    <property type="entry name" value="Diguanylate_Cyclase"/>
</dbReference>
<comment type="caution">
    <text evidence="5">The sequence shown here is derived from an EMBL/GenBank/DDBJ whole genome shotgun (WGS) entry which is preliminary data.</text>
</comment>
<feature type="transmembrane region" description="Helical" evidence="2">
    <location>
        <begin position="176"/>
        <end position="196"/>
    </location>
</feature>
<reference evidence="6" key="1">
    <citation type="journal article" date="2019" name="Int. J. Syst. Evol. Microbiol.">
        <title>The Global Catalogue of Microorganisms (GCM) 10K type strain sequencing project: providing services to taxonomists for standard genome sequencing and annotation.</title>
        <authorList>
            <consortium name="The Broad Institute Genomics Platform"/>
            <consortium name="The Broad Institute Genome Sequencing Center for Infectious Disease"/>
            <person name="Wu L."/>
            <person name="Ma J."/>
        </authorList>
    </citation>
    <scope>NUCLEOTIDE SEQUENCE [LARGE SCALE GENOMIC DNA]</scope>
    <source>
        <strain evidence="6">CCM 8702</strain>
    </source>
</reference>
<keyword evidence="2" id="KW-1133">Transmembrane helix</keyword>
<evidence type="ECO:0000259" key="4">
    <source>
        <dbReference type="PROSITE" id="PS50887"/>
    </source>
</evidence>
<dbReference type="SMART" id="SM00267">
    <property type="entry name" value="GGDEF"/>
    <property type="match status" value="1"/>
</dbReference>
<dbReference type="InterPro" id="IPR031621">
    <property type="entry name" value="HisKA_7TM"/>
</dbReference>
<dbReference type="RefSeq" id="WP_229714269.1">
    <property type="nucleotide sequence ID" value="NZ_BMDD01000005.1"/>
</dbReference>
<keyword evidence="2" id="KW-0812">Transmembrane</keyword>
<feature type="domain" description="GGDEF" evidence="4">
    <location>
        <begin position="414"/>
        <end position="558"/>
    </location>
</feature>
<dbReference type="Pfam" id="PF16927">
    <property type="entry name" value="HisKA_7TM"/>
    <property type="match status" value="1"/>
</dbReference>
<organism evidence="5 6">
    <name type="scientific">Saccharibacillus endophyticus</name>
    <dbReference type="NCBI Taxonomy" id="2060666"/>
    <lineage>
        <taxon>Bacteria</taxon>
        <taxon>Bacillati</taxon>
        <taxon>Bacillota</taxon>
        <taxon>Bacilli</taxon>
        <taxon>Bacillales</taxon>
        <taxon>Paenibacillaceae</taxon>
        <taxon>Saccharibacillus</taxon>
    </lineage>
</organism>
<feature type="transmembrane region" description="Helical" evidence="2">
    <location>
        <begin position="137"/>
        <end position="156"/>
    </location>
</feature>
<feature type="transmembrane region" description="Helical" evidence="2">
    <location>
        <begin position="202"/>
        <end position="222"/>
    </location>
</feature>
<evidence type="ECO:0000259" key="3">
    <source>
        <dbReference type="PROSITE" id="PS50113"/>
    </source>
</evidence>
<gene>
    <name evidence="5" type="ORF">GCM10007362_40200</name>
</gene>
<feature type="transmembrane region" description="Helical" evidence="2">
    <location>
        <begin position="62"/>
        <end position="86"/>
    </location>
</feature>
<feature type="domain" description="PAC" evidence="3">
    <location>
        <begin position="302"/>
        <end position="354"/>
    </location>
</feature>
<dbReference type="InterPro" id="IPR000160">
    <property type="entry name" value="GGDEF_dom"/>
</dbReference>
<evidence type="ECO:0000256" key="2">
    <source>
        <dbReference type="SAM" id="Phobius"/>
    </source>
</evidence>
<protein>
    <submittedName>
        <fullName evidence="5">GGDEF domain-containing protein</fullName>
    </submittedName>
</protein>
<dbReference type="Pfam" id="PF00990">
    <property type="entry name" value="GGDEF"/>
    <property type="match status" value="1"/>
</dbReference>
<proteinExistence type="predicted"/>
<name>A0ABQ2A560_9BACL</name>
<evidence type="ECO:0000313" key="6">
    <source>
        <dbReference type="Proteomes" id="UP000605427"/>
    </source>
</evidence>
<dbReference type="InterPro" id="IPR043128">
    <property type="entry name" value="Rev_trsase/Diguanyl_cyclase"/>
</dbReference>
<dbReference type="InterPro" id="IPR035965">
    <property type="entry name" value="PAS-like_dom_sf"/>
</dbReference>
<dbReference type="InterPro" id="IPR029787">
    <property type="entry name" value="Nucleotide_cyclase"/>
</dbReference>
<dbReference type="CDD" id="cd01949">
    <property type="entry name" value="GGDEF"/>
    <property type="match status" value="1"/>
</dbReference>
<dbReference type="PANTHER" id="PTHR45138">
    <property type="entry name" value="REGULATORY COMPONENTS OF SENSORY TRANSDUCTION SYSTEM"/>
    <property type="match status" value="1"/>
</dbReference>
<dbReference type="SUPFAM" id="SSF55785">
    <property type="entry name" value="PYP-like sensor domain (PAS domain)"/>
    <property type="match status" value="1"/>
</dbReference>
<dbReference type="PROSITE" id="PS50113">
    <property type="entry name" value="PAC"/>
    <property type="match status" value="1"/>
</dbReference>
<dbReference type="PANTHER" id="PTHR45138:SF9">
    <property type="entry name" value="DIGUANYLATE CYCLASE DGCM-RELATED"/>
    <property type="match status" value="1"/>
</dbReference>
<feature type="coiled-coil region" evidence="1">
    <location>
        <begin position="342"/>
        <end position="386"/>
    </location>
</feature>
<feature type="transmembrane region" description="Helical" evidence="2">
    <location>
        <begin position="6"/>
        <end position="24"/>
    </location>
</feature>
<dbReference type="InterPro" id="IPR000700">
    <property type="entry name" value="PAS-assoc_C"/>
</dbReference>
<dbReference type="Proteomes" id="UP000605427">
    <property type="component" value="Unassembled WGS sequence"/>
</dbReference>
<keyword evidence="1" id="KW-0175">Coiled coil</keyword>
<dbReference type="SUPFAM" id="SSF55073">
    <property type="entry name" value="Nucleotide cyclase"/>
    <property type="match status" value="1"/>
</dbReference>
<dbReference type="PROSITE" id="PS50887">
    <property type="entry name" value="GGDEF"/>
    <property type="match status" value="1"/>
</dbReference>
<dbReference type="CDD" id="cd15841">
    <property type="entry name" value="SNARE_Qc"/>
    <property type="match status" value="1"/>
</dbReference>
<evidence type="ECO:0000256" key="1">
    <source>
        <dbReference type="SAM" id="Coils"/>
    </source>
</evidence>
<feature type="transmembrane region" description="Helical" evidence="2">
    <location>
        <begin position="36"/>
        <end position="56"/>
    </location>
</feature>
<accession>A0ABQ2A560</accession>
<keyword evidence="2" id="KW-0472">Membrane</keyword>
<dbReference type="Pfam" id="PF08448">
    <property type="entry name" value="PAS_4"/>
    <property type="match status" value="1"/>
</dbReference>
<feature type="transmembrane region" description="Helical" evidence="2">
    <location>
        <begin position="98"/>
        <end position="117"/>
    </location>
</feature>
<dbReference type="Gene3D" id="3.30.450.20">
    <property type="entry name" value="PAS domain"/>
    <property type="match status" value="1"/>
</dbReference>
<evidence type="ECO:0000313" key="5">
    <source>
        <dbReference type="EMBL" id="GGH84648.1"/>
    </source>
</evidence>